<keyword evidence="9 10" id="KW-0472">Membrane</keyword>
<protein>
    <submittedName>
        <fullName evidence="11">Selenoprotein S</fullName>
    </submittedName>
</protein>
<keyword evidence="7" id="KW-0712">Selenocysteine</keyword>
<keyword evidence="12" id="KW-1185">Reference proteome</keyword>
<evidence type="ECO:0000256" key="9">
    <source>
        <dbReference type="ARBA" id="ARBA00023136"/>
    </source>
</evidence>
<evidence type="ECO:0000256" key="2">
    <source>
        <dbReference type="ARBA" id="ARBA00004496"/>
    </source>
</evidence>
<evidence type="ECO:0000313" key="11">
    <source>
        <dbReference type="EMBL" id="OWF43627.1"/>
    </source>
</evidence>
<reference evidence="11 12" key="1">
    <citation type="journal article" date="2017" name="Nat. Ecol. Evol.">
        <title>Scallop genome provides insights into evolution of bilaterian karyotype and development.</title>
        <authorList>
            <person name="Wang S."/>
            <person name="Zhang J."/>
            <person name="Jiao W."/>
            <person name="Li J."/>
            <person name="Xun X."/>
            <person name="Sun Y."/>
            <person name="Guo X."/>
            <person name="Huan P."/>
            <person name="Dong B."/>
            <person name="Zhang L."/>
            <person name="Hu X."/>
            <person name="Sun X."/>
            <person name="Wang J."/>
            <person name="Zhao C."/>
            <person name="Wang Y."/>
            <person name="Wang D."/>
            <person name="Huang X."/>
            <person name="Wang R."/>
            <person name="Lv J."/>
            <person name="Li Y."/>
            <person name="Zhang Z."/>
            <person name="Liu B."/>
            <person name="Lu W."/>
            <person name="Hui Y."/>
            <person name="Liang J."/>
            <person name="Zhou Z."/>
            <person name="Hou R."/>
            <person name="Li X."/>
            <person name="Liu Y."/>
            <person name="Li H."/>
            <person name="Ning X."/>
            <person name="Lin Y."/>
            <person name="Zhao L."/>
            <person name="Xing Q."/>
            <person name="Dou J."/>
            <person name="Li Y."/>
            <person name="Mao J."/>
            <person name="Guo H."/>
            <person name="Dou H."/>
            <person name="Li T."/>
            <person name="Mu C."/>
            <person name="Jiang W."/>
            <person name="Fu Q."/>
            <person name="Fu X."/>
            <person name="Miao Y."/>
            <person name="Liu J."/>
            <person name="Yu Q."/>
            <person name="Li R."/>
            <person name="Liao H."/>
            <person name="Li X."/>
            <person name="Kong Y."/>
            <person name="Jiang Z."/>
            <person name="Chourrout D."/>
            <person name="Li R."/>
            <person name="Bao Z."/>
        </authorList>
    </citation>
    <scope>NUCLEOTIDE SEQUENCE [LARGE SCALE GENOMIC DNA]</scope>
    <source>
        <strain evidence="11 12">PY_sf001</strain>
    </source>
</reference>
<evidence type="ECO:0000256" key="5">
    <source>
        <dbReference type="ARBA" id="ARBA00022692"/>
    </source>
</evidence>
<sequence length="150" mass="17492">MADEDVHPPNLQNENPQIVSDVFGTVTGILQQYGWFIVLACLVLLYIRSKIKPAYNQMKKRAVESRDKKIDPDVAQSRLEAMERARQRLQEEHDTKASRFMEQQVIKEEEKRKTKIEEWENLQQGKAYRSKVKPSCMMSFSRGTILCMEG</sequence>
<keyword evidence="4" id="KW-0963">Cytoplasm</keyword>
<dbReference type="Proteomes" id="UP000242188">
    <property type="component" value="Unassembled WGS sequence"/>
</dbReference>
<comment type="similarity">
    <text evidence="3">Belongs to the selenoprotein S family.</text>
</comment>
<keyword evidence="8 10" id="KW-1133">Transmembrane helix</keyword>
<dbReference type="Gene3D" id="6.10.250.2950">
    <property type="match status" value="1"/>
</dbReference>
<name>A0A210Q4H0_MIZYE</name>
<gene>
    <name evidence="11" type="ORF">KP79_PYT22325</name>
</gene>
<evidence type="ECO:0000256" key="7">
    <source>
        <dbReference type="ARBA" id="ARBA00022933"/>
    </source>
</evidence>
<dbReference type="OrthoDB" id="75792at2759"/>
<feature type="transmembrane region" description="Helical" evidence="10">
    <location>
        <begin position="33"/>
        <end position="51"/>
    </location>
</feature>
<dbReference type="PANTHER" id="PTHR28621">
    <property type="entry name" value="SELENOPROTEIN S"/>
    <property type="match status" value="1"/>
</dbReference>
<dbReference type="InterPro" id="IPR009703">
    <property type="entry name" value="Selenoprotein_S"/>
</dbReference>
<dbReference type="GO" id="GO:0036513">
    <property type="term" value="C:Derlin-1 retrotranslocation complex"/>
    <property type="evidence" value="ECO:0007669"/>
    <property type="project" value="TreeGrafter"/>
</dbReference>
<dbReference type="AlphaFoldDB" id="A0A210Q4H0"/>
<dbReference type="GO" id="GO:0036502">
    <property type="term" value="C:Derlin-1-VIMP complex"/>
    <property type="evidence" value="ECO:0007669"/>
    <property type="project" value="TreeGrafter"/>
</dbReference>
<comment type="caution">
    <text evidence="11">The sequence shown here is derived from an EMBL/GenBank/DDBJ whole genome shotgun (WGS) entry which is preliminary data.</text>
</comment>
<evidence type="ECO:0000256" key="3">
    <source>
        <dbReference type="ARBA" id="ARBA00011034"/>
    </source>
</evidence>
<evidence type="ECO:0000313" key="12">
    <source>
        <dbReference type="Proteomes" id="UP000242188"/>
    </source>
</evidence>
<organism evidence="11 12">
    <name type="scientific">Mizuhopecten yessoensis</name>
    <name type="common">Japanese scallop</name>
    <name type="synonym">Patinopecten yessoensis</name>
    <dbReference type="NCBI Taxonomy" id="6573"/>
    <lineage>
        <taxon>Eukaryota</taxon>
        <taxon>Metazoa</taxon>
        <taxon>Spiralia</taxon>
        <taxon>Lophotrochozoa</taxon>
        <taxon>Mollusca</taxon>
        <taxon>Bivalvia</taxon>
        <taxon>Autobranchia</taxon>
        <taxon>Pteriomorphia</taxon>
        <taxon>Pectinida</taxon>
        <taxon>Pectinoidea</taxon>
        <taxon>Pectinidae</taxon>
        <taxon>Mizuhopecten</taxon>
    </lineage>
</organism>
<dbReference type="EMBL" id="NEDP02005045">
    <property type="protein sequence ID" value="OWF43627.1"/>
    <property type="molecule type" value="Genomic_DNA"/>
</dbReference>
<evidence type="ECO:0000256" key="4">
    <source>
        <dbReference type="ARBA" id="ARBA00022490"/>
    </source>
</evidence>
<keyword evidence="5 10" id="KW-0812">Transmembrane</keyword>
<proteinExistence type="inferred from homology"/>
<evidence type="ECO:0000256" key="8">
    <source>
        <dbReference type="ARBA" id="ARBA00022989"/>
    </source>
</evidence>
<dbReference type="PANTHER" id="PTHR28621:SF1">
    <property type="entry name" value="SELENOPROTEIN S"/>
    <property type="match status" value="1"/>
</dbReference>
<keyword evidence="6" id="KW-0256">Endoplasmic reticulum</keyword>
<dbReference type="GO" id="GO:0030970">
    <property type="term" value="P:retrograde protein transport, ER to cytosol"/>
    <property type="evidence" value="ECO:0007669"/>
    <property type="project" value="TreeGrafter"/>
</dbReference>
<comment type="subcellular location">
    <subcellularLocation>
        <location evidence="2">Cytoplasm</location>
    </subcellularLocation>
    <subcellularLocation>
        <location evidence="1">Endoplasmic reticulum membrane</location>
        <topology evidence="1">Single-pass membrane protein</topology>
    </subcellularLocation>
</comment>
<evidence type="ECO:0000256" key="10">
    <source>
        <dbReference type="SAM" id="Phobius"/>
    </source>
</evidence>
<dbReference type="Pfam" id="PF06936">
    <property type="entry name" value="Selenoprotein_S"/>
    <property type="match status" value="1"/>
</dbReference>
<dbReference type="STRING" id="6573.A0A210Q4H0"/>
<accession>A0A210Q4H0</accession>
<evidence type="ECO:0000256" key="1">
    <source>
        <dbReference type="ARBA" id="ARBA00004389"/>
    </source>
</evidence>
<evidence type="ECO:0000256" key="6">
    <source>
        <dbReference type="ARBA" id="ARBA00022824"/>
    </source>
</evidence>
<dbReference type="GO" id="GO:0030968">
    <property type="term" value="P:endoplasmic reticulum unfolded protein response"/>
    <property type="evidence" value="ECO:0007669"/>
    <property type="project" value="TreeGrafter"/>
</dbReference>